<name>A0A699H3L1_TANCI</name>
<feature type="non-terminal residue" evidence="2">
    <location>
        <position position="1"/>
    </location>
</feature>
<proteinExistence type="predicted"/>
<dbReference type="AlphaFoldDB" id="A0A699H3L1"/>
<feature type="region of interest" description="Disordered" evidence="1">
    <location>
        <begin position="53"/>
        <end position="87"/>
    </location>
</feature>
<dbReference type="EMBL" id="BKCJ010098291">
    <property type="protein sequence ID" value="GEX26344.1"/>
    <property type="molecule type" value="Genomic_DNA"/>
</dbReference>
<reference evidence="2" key="1">
    <citation type="journal article" date="2019" name="Sci. Rep.">
        <title>Draft genome of Tanacetum cinerariifolium, the natural source of mosquito coil.</title>
        <authorList>
            <person name="Yamashiro T."/>
            <person name="Shiraishi A."/>
            <person name="Satake H."/>
            <person name="Nakayama K."/>
        </authorList>
    </citation>
    <scope>NUCLEOTIDE SEQUENCE</scope>
</reference>
<gene>
    <name evidence="2" type="ORF">Tci_298319</name>
</gene>
<protein>
    <submittedName>
        <fullName evidence="2">Uncharacterized protein</fullName>
    </submittedName>
</protein>
<evidence type="ECO:0000313" key="2">
    <source>
        <dbReference type="EMBL" id="GEX26344.1"/>
    </source>
</evidence>
<feature type="compositionally biased region" description="Basic and acidic residues" evidence="1">
    <location>
        <begin position="58"/>
        <end position="68"/>
    </location>
</feature>
<organism evidence="2">
    <name type="scientific">Tanacetum cinerariifolium</name>
    <name type="common">Dalmatian daisy</name>
    <name type="synonym">Chrysanthemum cinerariifolium</name>
    <dbReference type="NCBI Taxonomy" id="118510"/>
    <lineage>
        <taxon>Eukaryota</taxon>
        <taxon>Viridiplantae</taxon>
        <taxon>Streptophyta</taxon>
        <taxon>Embryophyta</taxon>
        <taxon>Tracheophyta</taxon>
        <taxon>Spermatophyta</taxon>
        <taxon>Magnoliopsida</taxon>
        <taxon>eudicotyledons</taxon>
        <taxon>Gunneridae</taxon>
        <taxon>Pentapetalae</taxon>
        <taxon>asterids</taxon>
        <taxon>campanulids</taxon>
        <taxon>Asterales</taxon>
        <taxon>Asteraceae</taxon>
        <taxon>Asteroideae</taxon>
        <taxon>Anthemideae</taxon>
        <taxon>Anthemidinae</taxon>
        <taxon>Tanacetum</taxon>
    </lineage>
</organism>
<accession>A0A699H3L1</accession>
<comment type="caution">
    <text evidence="2">The sequence shown here is derived from an EMBL/GenBank/DDBJ whole genome shotgun (WGS) entry which is preliminary data.</text>
</comment>
<evidence type="ECO:0000256" key="1">
    <source>
        <dbReference type="SAM" id="MobiDB-lite"/>
    </source>
</evidence>
<sequence>DCEEEGWTVTCSATCCGTSYRSFFIKLFSPDDLARDSSSDSSSDASLYFHSDASSDSSSRHSLSDHSSPDLLSTYAGPSHKRRRSPMTVVPALSPAFEALSPVHADLIPLPKRVRDSGYLADVKVDPRETSLRDDVIVKGSDEPRLENDIDPEIQAEIYEFITYVDALRDREINARVVVEPVD</sequence>